<keyword evidence="2" id="KW-0540">Nuclease</keyword>
<dbReference type="GeneID" id="6440093"/>
<dbReference type="AlphaFoldDB" id="B3V4Q8"/>
<feature type="domain" description="Homing endonuclease LAGLIDADG" evidence="1">
    <location>
        <begin position="36"/>
        <end position="121"/>
    </location>
</feature>
<protein>
    <submittedName>
        <fullName evidence="2">Putative LAGLIDADG homing endonuclease</fullName>
    </submittedName>
</protein>
<keyword evidence="2" id="KW-0378">Hydrolase</keyword>
<proteinExistence type="predicted"/>
<geneLocation type="chloroplast" evidence="2"/>
<dbReference type="InterPro" id="IPR027434">
    <property type="entry name" value="Homing_endonucl"/>
</dbReference>
<sequence>MPRSNQRNKKSHVSVEIKPLDPVKSSKELIESISDVDIAWMAGLLEGEGSFGLDKRSKQRYEKSTSPPGAYVKISMTDEDVIEKMAKLVNKTYYSPTRLTKKNKKVYILHIGDRESLLALLPRLFPYFGKRRQAEVQVCIDALEDWKKWLAEGGRSKMAKLGAEARNRKLVVPKSNDMVPPNIS</sequence>
<evidence type="ECO:0000313" key="2">
    <source>
        <dbReference type="EMBL" id="ACC97274.1"/>
    </source>
</evidence>
<dbReference type="Gene3D" id="3.10.28.10">
    <property type="entry name" value="Homing endonucleases"/>
    <property type="match status" value="1"/>
</dbReference>
<organism evidence="2">
    <name type="scientific">Oedogonium cardiacum</name>
    <name type="common">Filamentous green alga</name>
    <dbReference type="NCBI Taxonomy" id="55995"/>
    <lineage>
        <taxon>Eukaryota</taxon>
        <taxon>Viridiplantae</taxon>
        <taxon>Chlorophyta</taxon>
        <taxon>core chlorophytes</taxon>
        <taxon>Chlorophyceae</taxon>
        <taxon>OCC clade</taxon>
        <taxon>Oedogoniales</taxon>
        <taxon>Oedogoniaceae</taxon>
        <taxon>Oedogonium</taxon>
    </lineage>
</organism>
<dbReference type="SUPFAM" id="SSF55608">
    <property type="entry name" value="Homing endonucleases"/>
    <property type="match status" value="1"/>
</dbReference>
<name>B3V4Q8_OEDCA</name>
<dbReference type="InterPro" id="IPR004860">
    <property type="entry name" value="LAGLIDADG_dom"/>
</dbReference>
<dbReference type="EMBL" id="EU677193">
    <property type="protein sequence ID" value="ACC97302.1"/>
    <property type="molecule type" value="Genomic_DNA"/>
</dbReference>
<dbReference type="RefSeq" id="YP_002000466.1">
    <property type="nucleotide sequence ID" value="NC_011031.1"/>
</dbReference>
<dbReference type="EMBL" id="EU677193">
    <property type="protein sequence ID" value="ACC97274.1"/>
    <property type="molecule type" value="Genomic_DNA"/>
</dbReference>
<keyword evidence="2" id="KW-0150">Chloroplast</keyword>
<reference evidence="2" key="1">
    <citation type="journal article" date="2008" name="BMC Genomics">
        <title>Chloroplast DNA sequence of the green alga Oedogonium cardiacum (Chlorophyceae): unique genome architecture, derived characters shared with the Chaetophorales and novel genes acquired through horizontal transfer.</title>
        <authorList>
            <person name="Brouard J.S."/>
            <person name="Otis C."/>
            <person name="Lemieux C."/>
            <person name="Turmel M."/>
        </authorList>
    </citation>
    <scope>NUCLEOTIDE SEQUENCE [LARGE SCALE GENOMIC DNA]</scope>
    <source>
        <strain evidence="2">SAG 575-1b</strain>
    </source>
</reference>
<keyword evidence="2" id="KW-0934">Plastid</keyword>
<reference evidence="2" key="2">
    <citation type="submission" date="2008-04" db="EMBL/GenBank/DDBJ databases">
        <authorList>
            <consortium name="US DOE Joint Genome Institute"/>
            <person name="Lucas S."/>
            <person name="Copeland A."/>
            <person name="Lapidus A."/>
            <person name="Glavina del Rio T."/>
            <person name="Pitluck S."/>
            <person name="Sun H."/>
            <person name="Schmutz J."/>
            <person name="Larimer F."/>
            <person name="Land M."/>
            <person name="Hauser L."/>
            <person name="Kyrpides N."/>
            <person name="Anderson I."/>
            <person name="Herlemann D.P.R."/>
            <person name="Geissinger O."/>
            <person name="Ikeda-Ohtsubo W."/>
            <person name="Kunin V."/>
            <person name="Humgenholtz P."/>
            <person name="Brune A."/>
            <person name="Richardson P."/>
        </authorList>
    </citation>
    <scope>NUCLEOTIDE SEQUENCE</scope>
    <source>
        <strain evidence="2">SAG 575-1b</strain>
    </source>
</reference>
<dbReference type="GeneID" id="6440142"/>
<dbReference type="Pfam" id="PF14528">
    <property type="entry name" value="LAGLIDADG_3"/>
    <property type="match status" value="1"/>
</dbReference>
<dbReference type="GO" id="GO:0004519">
    <property type="term" value="F:endonuclease activity"/>
    <property type="evidence" value="ECO:0007669"/>
    <property type="project" value="UniProtKB-KW"/>
</dbReference>
<keyword evidence="2" id="KW-0255">Endonuclease</keyword>
<gene>
    <name evidence="2" type="primary">orf184</name>
</gene>
<dbReference type="RefSeq" id="YP_002000412.1">
    <property type="nucleotide sequence ID" value="NC_011031.1"/>
</dbReference>
<evidence type="ECO:0000259" key="1">
    <source>
        <dbReference type="Pfam" id="PF14528"/>
    </source>
</evidence>
<accession>B3V4Q8</accession>